<accession>A0ABZ2XYX3</accession>
<organism evidence="2 3">
    <name type="scientific">Aliisedimentitalea scapharcae</name>
    <dbReference type="NCBI Taxonomy" id="1524259"/>
    <lineage>
        <taxon>Bacteria</taxon>
        <taxon>Pseudomonadati</taxon>
        <taxon>Pseudomonadota</taxon>
        <taxon>Alphaproteobacteria</taxon>
        <taxon>Rhodobacterales</taxon>
        <taxon>Roseobacteraceae</taxon>
        <taxon>Aliisedimentitalea</taxon>
    </lineage>
</organism>
<dbReference type="PANTHER" id="PTHR43798">
    <property type="entry name" value="MONOACYLGLYCEROL LIPASE"/>
    <property type="match status" value="1"/>
</dbReference>
<keyword evidence="3" id="KW-1185">Reference proteome</keyword>
<dbReference type="Proteomes" id="UP001623232">
    <property type="component" value="Chromosome"/>
</dbReference>
<dbReference type="PRINTS" id="PR00412">
    <property type="entry name" value="EPOXHYDRLASE"/>
</dbReference>
<dbReference type="EMBL" id="CP123584">
    <property type="protein sequence ID" value="WZK90883.1"/>
    <property type="molecule type" value="Genomic_DNA"/>
</dbReference>
<dbReference type="PRINTS" id="PR00111">
    <property type="entry name" value="ABHYDROLASE"/>
</dbReference>
<dbReference type="InterPro" id="IPR000073">
    <property type="entry name" value="AB_hydrolase_1"/>
</dbReference>
<dbReference type="RefSeq" id="WP_406650117.1">
    <property type="nucleotide sequence ID" value="NZ_CP123584.1"/>
</dbReference>
<dbReference type="InterPro" id="IPR000639">
    <property type="entry name" value="Epox_hydrolase-like"/>
</dbReference>
<evidence type="ECO:0000313" key="2">
    <source>
        <dbReference type="EMBL" id="WZK90883.1"/>
    </source>
</evidence>
<dbReference type="Gene3D" id="3.40.50.1820">
    <property type="entry name" value="alpha/beta hydrolase"/>
    <property type="match status" value="1"/>
</dbReference>
<evidence type="ECO:0000313" key="3">
    <source>
        <dbReference type="Proteomes" id="UP001623232"/>
    </source>
</evidence>
<evidence type="ECO:0000259" key="1">
    <source>
        <dbReference type="Pfam" id="PF12697"/>
    </source>
</evidence>
<dbReference type="InterPro" id="IPR050266">
    <property type="entry name" value="AB_hydrolase_sf"/>
</dbReference>
<protein>
    <submittedName>
        <fullName evidence="2">Alpha/beta hydrolase</fullName>
    </submittedName>
</protein>
<dbReference type="SUPFAM" id="SSF53474">
    <property type="entry name" value="alpha/beta-Hydrolases"/>
    <property type="match status" value="1"/>
</dbReference>
<feature type="domain" description="AB hydrolase-1" evidence="1">
    <location>
        <begin position="23"/>
        <end position="257"/>
    </location>
</feature>
<reference evidence="2 3" key="1">
    <citation type="submission" date="2023-04" db="EMBL/GenBank/DDBJ databases">
        <title>Complete genome sequence of Alisedimentitalea scapharcae.</title>
        <authorList>
            <person name="Rong J.-C."/>
            <person name="Yi M.-L."/>
            <person name="Zhao Q."/>
        </authorList>
    </citation>
    <scope>NUCLEOTIDE SEQUENCE [LARGE SCALE GENOMIC DNA]</scope>
    <source>
        <strain evidence="2 3">KCTC 42119</strain>
    </source>
</reference>
<gene>
    <name evidence="2" type="ORF">QEZ52_10130</name>
</gene>
<dbReference type="InterPro" id="IPR029058">
    <property type="entry name" value="AB_hydrolase_fold"/>
</dbReference>
<name>A0ABZ2XYX3_9RHOB</name>
<sequence length="266" mass="29154">MPHLTVNGVRLHYTDSGQGDETIVFSHGLLMSGRMFDAQVAQFSSRYRCITYDHRGQGNSDAPLDGYDMETVAEDAAALIRELANGPVHFAGLSMGGFVGMRLALRHPELLRSLIILESSADPEPEDNKPKYRKMNFVARWFGLGVVVDKVMPIMFGQSFLTDPARAAQKAQWRDRIKANDRKGIVRAVNGVIDRVGVYQDLDQISTPALILVGDEDVATVPAKSERMRDAIAGAEMHLIPGAGHSATIEEPAAVNAHIETYLARV</sequence>
<dbReference type="Pfam" id="PF12697">
    <property type="entry name" value="Abhydrolase_6"/>
    <property type="match status" value="1"/>
</dbReference>
<dbReference type="GO" id="GO:0016787">
    <property type="term" value="F:hydrolase activity"/>
    <property type="evidence" value="ECO:0007669"/>
    <property type="project" value="UniProtKB-KW"/>
</dbReference>
<proteinExistence type="predicted"/>
<keyword evidence="2" id="KW-0378">Hydrolase</keyword>